<evidence type="ECO:0000256" key="1">
    <source>
        <dbReference type="SAM" id="MobiDB-lite"/>
    </source>
</evidence>
<keyword evidence="3" id="KW-1185">Reference proteome</keyword>
<dbReference type="ExpressionAtlas" id="A0A0P0V7B5">
    <property type="expression patterns" value="baseline and differential"/>
</dbReference>
<feature type="compositionally biased region" description="Low complexity" evidence="1">
    <location>
        <begin position="105"/>
        <end position="114"/>
    </location>
</feature>
<gene>
    <name evidence="2" type="ordered locus">Os01g0710800</name>
    <name evidence="2" type="ORF">OSNPB_010710800</name>
</gene>
<feature type="non-terminal residue" evidence="2">
    <location>
        <position position="1"/>
    </location>
</feature>
<feature type="region of interest" description="Disordered" evidence="1">
    <location>
        <begin position="100"/>
        <end position="129"/>
    </location>
</feature>
<feature type="region of interest" description="Disordered" evidence="1">
    <location>
        <begin position="1"/>
        <end position="27"/>
    </location>
</feature>
<dbReference type="Proteomes" id="UP000059680">
    <property type="component" value="Chromosome 1"/>
</dbReference>
<evidence type="ECO:0000313" key="2">
    <source>
        <dbReference type="EMBL" id="BAS73979.1"/>
    </source>
</evidence>
<protein>
    <submittedName>
        <fullName evidence="2">Os01g0710800 protein</fullName>
    </submittedName>
</protein>
<evidence type="ECO:0000313" key="3">
    <source>
        <dbReference type="Proteomes" id="UP000059680"/>
    </source>
</evidence>
<reference evidence="2 3" key="3">
    <citation type="journal article" date="2013" name="Rice">
        <title>Improvement of the Oryza sativa Nipponbare reference genome using next generation sequence and optical map data.</title>
        <authorList>
            <person name="Kawahara Y."/>
            <person name="de la Bastide M."/>
            <person name="Hamilton J.P."/>
            <person name="Kanamori H."/>
            <person name="McCombie W.R."/>
            <person name="Ouyang S."/>
            <person name="Schwartz D.C."/>
            <person name="Tanaka T."/>
            <person name="Wu J."/>
            <person name="Zhou S."/>
            <person name="Childs K.L."/>
            <person name="Davidson R.M."/>
            <person name="Lin H."/>
            <person name="Quesada-Ocampo L."/>
            <person name="Vaillancourt B."/>
            <person name="Sakai H."/>
            <person name="Lee S.S."/>
            <person name="Kim J."/>
            <person name="Numa H."/>
            <person name="Itoh T."/>
            <person name="Buell C.R."/>
            <person name="Matsumoto T."/>
        </authorList>
    </citation>
    <scope>NUCLEOTIDE SEQUENCE [LARGE SCALE GENOMIC DNA]</scope>
    <source>
        <strain evidence="3">cv. Nipponbare</strain>
    </source>
</reference>
<organism evidence="2 3">
    <name type="scientific">Oryza sativa subsp. japonica</name>
    <name type="common">Rice</name>
    <dbReference type="NCBI Taxonomy" id="39947"/>
    <lineage>
        <taxon>Eukaryota</taxon>
        <taxon>Viridiplantae</taxon>
        <taxon>Streptophyta</taxon>
        <taxon>Embryophyta</taxon>
        <taxon>Tracheophyta</taxon>
        <taxon>Spermatophyta</taxon>
        <taxon>Magnoliopsida</taxon>
        <taxon>Liliopsida</taxon>
        <taxon>Poales</taxon>
        <taxon>Poaceae</taxon>
        <taxon>BOP clade</taxon>
        <taxon>Oryzoideae</taxon>
        <taxon>Oryzeae</taxon>
        <taxon>Oryzinae</taxon>
        <taxon>Oryza</taxon>
        <taxon>Oryza sativa</taxon>
    </lineage>
</organism>
<dbReference type="EMBL" id="AP014957">
    <property type="protein sequence ID" value="BAS73979.1"/>
    <property type="molecule type" value="Genomic_DNA"/>
</dbReference>
<name>A0A0P0V7B5_ORYSJ</name>
<dbReference type="AlphaFoldDB" id="A0A0P0V7B5"/>
<sequence length="129" mass="13783">DQSSLPQPARLRRNRSRTSCSRRRSRIAPPATAFSHLQPSLFPHNFCLSTAVGLPAAGCRSASIGQAAAFQWISLTPATTPGSTPHSPWLTLSGDELERARRQAARGAAPSAIRGCGEEGPTPRWAPSR</sequence>
<reference evidence="2 3" key="2">
    <citation type="journal article" date="2013" name="Plant Cell Physiol.">
        <title>Rice Annotation Project Database (RAP-DB): an integrative and interactive database for rice genomics.</title>
        <authorList>
            <person name="Sakai H."/>
            <person name="Lee S.S."/>
            <person name="Tanaka T."/>
            <person name="Numa H."/>
            <person name="Kim J."/>
            <person name="Kawahara Y."/>
            <person name="Wakimoto H."/>
            <person name="Yang C.C."/>
            <person name="Iwamoto M."/>
            <person name="Abe T."/>
            <person name="Yamada Y."/>
            <person name="Muto A."/>
            <person name="Inokuchi H."/>
            <person name="Ikemura T."/>
            <person name="Matsumoto T."/>
            <person name="Sasaki T."/>
            <person name="Itoh T."/>
        </authorList>
    </citation>
    <scope>NUCLEOTIDE SEQUENCE [LARGE SCALE GENOMIC DNA]</scope>
    <source>
        <strain evidence="3">cv. Nipponbare</strain>
    </source>
</reference>
<reference evidence="3" key="1">
    <citation type="journal article" date="2005" name="Nature">
        <title>The map-based sequence of the rice genome.</title>
        <authorList>
            <consortium name="International rice genome sequencing project (IRGSP)"/>
            <person name="Matsumoto T."/>
            <person name="Wu J."/>
            <person name="Kanamori H."/>
            <person name="Katayose Y."/>
            <person name="Fujisawa M."/>
            <person name="Namiki N."/>
            <person name="Mizuno H."/>
            <person name="Yamamoto K."/>
            <person name="Antonio B.A."/>
            <person name="Baba T."/>
            <person name="Sakata K."/>
            <person name="Nagamura Y."/>
            <person name="Aoki H."/>
            <person name="Arikawa K."/>
            <person name="Arita K."/>
            <person name="Bito T."/>
            <person name="Chiden Y."/>
            <person name="Fujitsuka N."/>
            <person name="Fukunaka R."/>
            <person name="Hamada M."/>
            <person name="Harada C."/>
            <person name="Hayashi A."/>
            <person name="Hijishita S."/>
            <person name="Honda M."/>
            <person name="Hosokawa S."/>
            <person name="Ichikawa Y."/>
            <person name="Idonuma A."/>
            <person name="Iijima M."/>
            <person name="Ikeda M."/>
            <person name="Ikeno M."/>
            <person name="Ito K."/>
            <person name="Ito S."/>
            <person name="Ito T."/>
            <person name="Ito Y."/>
            <person name="Ito Y."/>
            <person name="Iwabuchi A."/>
            <person name="Kamiya K."/>
            <person name="Karasawa W."/>
            <person name="Kurita K."/>
            <person name="Katagiri S."/>
            <person name="Kikuta A."/>
            <person name="Kobayashi H."/>
            <person name="Kobayashi N."/>
            <person name="Machita K."/>
            <person name="Maehara T."/>
            <person name="Masukawa M."/>
            <person name="Mizubayashi T."/>
            <person name="Mukai Y."/>
            <person name="Nagasaki H."/>
            <person name="Nagata Y."/>
            <person name="Naito S."/>
            <person name="Nakashima M."/>
            <person name="Nakama Y."/>
            <person name="Nakamichi Y."/>
            <person name="Nakamura M."/>
            <person name="Meguro A."/>
            <person name="Negishi M."/>
            <person name="Ohta I."/>
            <person name="Ohta T."/>
            <person name="Okamoto M."/>
            <person name="Ono N."/>
            <person name="Saji S."/>
            <person name="Sakaguchi M."/>
            <person name="Sakai K."/>
            <person name="Shibata M."/>
            <person name="Shimokawa T."/>
            <person name="Song J."/>
            <person name="Takazaki Y."/>
            <person name="Terasawa K."/>
            <person name="Tsugane M."/>
            <person name="Tsuji K."/>
            <person name="Ueda S."/>
            <person name="Waki K."/>
            <person name="Yamagata H."/>
            <person name="Yamamoto M."/>
            <person name="Yamamoto S."/>
            <person name="Yamane H."/>
            <person name="Yoshiki S."/>
            <person name="Yoshihara R."/>
            <person name="Yukawa K."/>
            <person name="Zhong H."/>
            <person name="Yano M."/>
            <person name="Yuan Q."/>
            <person name="Ouyang S."/>
            <person name="Liu J."/>
            <person name="Jones K.M."/>
            <person name="Gansberger K."/>
            <person name="Moffat K."/>
            <person name="Hill J."/>
            <person name="Bera J."/>
            <person name="Fadrosh D."/>
            <person name="Jin S."/>
            <person name="Johri S."/>
            <person name="Kim M."/>
            <person name="Overton L."/>
            <person name="Reardon M."/>
            <person name="Tsitrin T."/>
            <person name="Vuong H."/>
            <person name="Weaver B."/>
            <person name="Ciecko A."/>
            <person name="Tallon L."/>
            <person name="Jackson J."/>
            <person name="Pai G."/>
            <person name="Aken S.V."/>
            <person name="Utterback T."/>
            <person name="Reidmuller S."/>
            <person name="Feldblyum T."/>
            <person name="Hsiao J."/>
            <person name="Zismann V."/>
            <person name="Iobst S."/>
            <person name="de Vazeille A.R."/>
            <person name="Buell C.R."/>
            <person name="Ying K."/>
            <person name="Li Y."/>
            <person name="Lu T."/>
            <person name="Huang Y."/>
            <person name="Zhao Q."/>
            <person name="Feng Q."/>
            <person name="Zhang L."/>
            <person name="Zhu J."/>
            <person name="Weng Q."/>
            <person name="Mu J."/>
            <person name="Lu Y."/>
            <person name="Fan D."/>
            <person name="Liu Y."/>
            <person name="Guan J."/>
            <person name="Zhang Y."/>
            <person name="Yu S."/>
            <person name="Liu X."/>
            <person name="Zhang Y."/>
            <person name="Hong G."/>
            <person name="Han B."/>
            <person name="Choisne N."/>
            <person name="Demange N."/>
            <person name="Orjeda G."/>
            <person name="Samain S."/>
            <person name="Cattolico L."/>
            <person name="Pelletier E."/>
            <person name="Couloux A."/>
            <person name="Segurens B."/>
            <person name="Wincker P."/>
            <person name="D'Hont A."/>
            <person name="Scarpelli C."/>
            <person name="Weissenbach J."/>
            <person name="Salanoubat M."/>
            <person name="Quetier F."/>
            <person name="Yu Y."/>
            <person name="Kim H.R."/>
            <person name="Rambo T."/>
            <person name="Currie J."/>
            <person name="Collura K."/>
            <person name="Luo M."/>
            <person name="Yang T."/>
            <person name="Ammiraju J.S.S."/>
            <person name="Engler F."/>
            <person name="Soderlund C."/>
            <person name="Wing R.A."/>
            <person name="Palmer L.E."/>
            <person name="de la Bastide M."/>
            <person name="Spiegel L."/>
            <person name="Nascimento L."/>
            <person name="Zutavern T."/>
            <person name="O'Shaughnessy A."/>
            <person name="Dike S."/>
            <person name="Dedhia N."/>
            <person name="Preston R."/>
            <person name="Balija V."/>
            <person name="McCombie W.R."/>
            <person name="Chow T."/>
            <person name="Chen H."/>
            <person name="Chung M."/>
            <person name="Chen C."/>
            <person name="Shaw J."/>
            <person name="Wu H."/>
            <person name="Hsiao K."/>
            <person name="Chao Y."/>
            <person name="Chu M."/>
            <person name="Cheng C."/>
            <person name="Hour A."/>
            <person name="Lee P."/>
            <person name="Lin S."/>
            <person name="Lin Y."/>
            <person name="Liou J."/>
            <person name="Liu S."/>
            <person name="Hsing Y."/>
            <person name="Raghuvanshi S."/>
            <person name="Mohanty A."/>
            <person name="Bharti A.K."/>
            <person name="Gaur A."/>
            <person name="Gupta V."/>
            <person name="Kumar D."/>
            <person name="Ravi V."/>
            <person name="Vij S."/>
            <person name="Kapur A."/>
            <person name="Khurana P."/>
            <person name="Khurana P."/>
            <person name="Khurana J.P."/>
            <person name="Tyagi A.K."/>
            <person name="Gaikwad K."/>
            <person name="Singh A."/>
            <person name="Dalal V."/>
            <person name="Srivastava S."/>
            <person name="Dixit A."/>
            <person name="Pal A.K."/>
            <person name="Ghazi I.A."/>
            <person name="Yadav M."/>
            <person name="Pandit A."/>
            <person name="Bhargava A."/>
            <person name="Sureshbabu K."/>
            <person name="Batra K."/>
            <person name="Sharma T.R."/>
            <person name="Mohapatra T."/>
            <person name="Singh N.K."/>
            <person name="Messing J."/>
            <person name="Nelson A.B."/>
            <person name="Fuks G."/>
            <person name="Kavchok S."/>
            <person name="Keizer G."/>
            <person name="Linton E."/>
            <person name="Llaca V."/>
            <person name="Song R."/>
            <person name="Tanyolac B."/>
            <person name="Young S."/>
            <person name="Ho-Il K."/>
            <person name="Hahn J.H."/>
            <person name="Sangsakoo G."/>
            <person name="Vanavichit A."/>
            <person name="de Mattos Luiz.A.T."/>
            <person name="Zimmer P.D."/>
            <person name="Malone G."/>
            <person name="Dellagostin O."/>
            <person name="de Oliveira A.C."/>
            <person name="Bevan M."/>
            <person name="Bancroft I."/>
            <person name="Minx P."/>
            <person name="Cordum H."/>
            <person name="Wilson R."/>
            <person name="Cheng Z."/>
            <person name="Jin W."/>
            <person name="Jiang J."/>
            <person name="Leong S.A."/>
            <person name="Iwama H."/>
            <person name="Gojobori T."/>
            <person name="Itoh T."/>
            <person name="Niimura Y."/>
            <person name="Fujii Y."/>
            <person name="Habara T."/>
            <person name="Sakai H."/>
            <person name="Sato Y."/>
            <person name="Wilson G."/>
            <person name="Kumar K."/>
            <person name="McCouch S."/>
            <person name="Juretic N."/>
            <person name="Hoen D."/>
            <person name="Wright S."/>
            <person name="Bruskiewich R."/>
            <person name="Bureau T."/>
            <person name="Miyao A."/>
            <person name="Hirochika H."/>
            <person name="Nishikawa T."/>
            <person name="Kadowaki K."/>
            <person name="Sugiura M."/>
            <person name="Burr B."/>
            <person name="Sasaki T."/>
        </authorList>
    </citation>
    <scope>NUCLEOTIDE SEQUENCE [LARGE SCALE GENOMIC DNA]</scope>
    <source>
        <strain evidence="3">cv. Nipponbare</strain>
    </source>
</reference>
<feature type="compositionally biased region" description="Basic residues" evidence="1">
    <location>
        <begin position="10"/>
        <end position="26"/>
    </location>
</feature>
<dbReference type="Gramene" id="Os01t0710800-02">
    <property type="protein sequence ID" value="Os01t0710800-02"/>
    <property type="gene ID" value="Os01g0710800"/>
</dbReference>
<accession>A0A0P0V7B5</accession>
<proteinExistence type="predicted"/>